<sequence>MSKHFLDVIRGAIEGWKAPLRDPGARDVKVHCDVQFLSDLGLTSAKWQHGKLIKSYPKATAIEMEGEGLFASEFDHQIGWLVLKGISEYADSTVCSSEEWKTFSSVMAASVVEKILSDPDVFQEWNHYQEARACNERDLPGKEIKLITEGLKKTLKIDKFTERDSTADVESTKKVQHMDKDKREQQDRLLGRDYNNRANELPIVSVKLSKKTEK</sequence>
<dbReference type="AlphaFoldDB" id="A0AAU9Y3Q5"/>
<dbReference type="Proteomes" id="UP001159428">
    <property type="component" value="Unassembled WGS sequence"/>
</dbReference>
<name>A0AAU9Y3Q5_9CNID</name>
<dbReference type="InterPro" id="IPR035994">
    <property type="entry name" value="Nucleoside_phosphorylase_sf"/>
</dbReference>
<evidence type="ECO:0000256" key="1">
    <source>
        <dbReference type="SAM" id="MobiDB-lite"/>
    </source>
</evidence>
<gene>
    <name evidence="2" type="ORF">PMEA_00006315</name>
</gene>
<comment type="caution">
    <text evidence="2">The sequence shown here is derived from an EMBL/GenBank/DDBJ whole genome shotgun (WGS) entry which is preliminary data.</text>
</comment>
<evidence type="ECO:0000313" key="3">
    <source>
        <dbReference type="Proteomes" id="UP001159428"/>
    </source>
</evidence>
<feature type="region of interest" description="Disordered" evidence="1">
    <location>
        <begin position="165"/>
        <end position="194"/>
    </location>
</feature>
<reference evidence="2 3" key="1">
    <citation type="submission" date="2022-05" db="EMBL/GenBank/DDBJ databases">
        <authorList>
            <consortium name="Genoscope - CEA"/>
            <person name="William W."/>
        </authorList>
    </citation>
    <scope>NUCLEOTIDE SEQUENCE [LARGE SCALE GENOMIC DNA]</scope>
</reference>
<dbReference type="EMBL" id="CALNXJ010000148">
    <property type="protein sequence ID" value="CAH3167062.1"/>
    <property type="molecule type" value="Genomic_DNA"/>
</dbReference>
<protein>
    <submittedName>
        <fullName evidence="2">Uncharacterized protein</fullName>
    </submittedName>
</protein>
<dbReference type="SUPFAM" id="SSF53167">
    <property type="entry name" value="Purine and uridine phosphorylases"/>
    <property type="match status" value="1"/>
</dbReference>
<keyword evidence="3" id="KW-1185">Reference proteome</keyword>
<accession>A0AAU9Y3Q5</accession>
<dbReference type="GO" id="GO:0009116">
    <property type="term" value="P:nucleoside metabolic process"/>
    <property type="evidence" value="ECO:0007669"/>
    <property type="project" value="InterPro"/>
</dbReference>
<organism evidence="2 3">
    <name type="scientific">Pocillopora meandrina</name>
    <dbReference type="NCBI Taxonomy" id="46732"/>
    <lineage>
        <taxon>Eukaryota</taxon>
        <taxon>Metazoa</taxon>
        <taxon>Cnidaria</taxon>
        <taxon>Anthozoa</taxon>
        <taxon>Hexacorallia</taxon>
        <taxon>Scleractinia</taxon>
        <taxon>Astrocoeniina</taxon>
        <taxon>Pocilloporidae</taxon>
        <taxon>Pocillopora</taxon>
    </lineage>
</organism>
<dbReference type="Gene3D" id="3.40.50.1580">
    <property type="entry name" value="Nucleoside phosphorylase domain"/>
    <property type="match status" value="1"/>
</dbReference>
<dbReference type="GO" id="GO:0003824">
    <property type="term" value="F:catalytic activity"/>
    <property type="evidence" value="ECO:0007669"/>
    <property type="project" value="InterPro"/>
</dbReference>
<proteinExistence type="predicted"/>
<evidence type="ECO:0000313" key="2">
    <source>
        <dbReference type="EMBL" id="CAH3167062.1"/>
    </source>
</evidence>